<accession>A0A2R7Y5R7</accession>
<organism evidence="1 2">
    <name type="scientific">Zestosphaera tikiterensis</name>
    <dbReference type="NCBI Taxonomy" id="1973259"/>
    <lineage>
        <taxon>Archaea</taxon>
        <taxon>Thermoproteota</taxon>
        <taxon>Thermoprotei</taxon>
        <taxon>Desulfurococcales</taxon>
        <taxon>Desulfurococcaceae</taxon>
        <taxon>Zestosphaera</taxon>
    </lineage>
</organism>
<dbReference type="InterPro" id="IPR036388">
    <property type="entry name" value="WH-like_DNA-bd_sf"/>
</dbReference>
<protein>
    <submittedName>
        <fullName evidence="1">Uncharacterized protein</fullName>
    </submittedName>
</protein>
<evidence type="ECO:0000313" key="2">
    <source>
        <dbReference type="Proteomes" id="UP000244093"/>
    </source>
</evidence>
<proteinExistence type="predicted"/>
<dbReference type="Proteomes" id="UP000244093">
    <property type="component" value="Unassembled WGS sequence"/>
</dbReference>
<dbReference type="AlphaFoldDB" id="A0A2R7Y5R7"/>
<reference evidence="1 2" key="1">
    <citation type="journal article" date="2018" name="Syst. Appl. Microbiol.">
        <title>A new symbiotic nanoarchaeote (Candidatus Nanoclepta minutus) and its host (Zestosphaera tikiterensis gen. nov., sp. nov.) from a New Zealand hot spring.</title>
        <authorList>
            <person name="St John E."/>
            <person name="Liu Y."/>
            <person name="Podar M."/>
            <person name="Stott M.B."/>
            <person name="Meneghin J."/>
            <person name="Chen Z."/>
            <person name="Lagutin K."/>
            <person name="Mitchell K."/>
            <person name="Reysenbach A.L."/>
        </authorList>
    </citation>
    <scope>NUCLEOTIDE SEQUENCE [LARGE SCALE GENOMIC DNA]</scope>
    <source>
        <strain evidence="1">NZ3</strain>
    </source>
</reference>
<name>A0A2R7Y5R7_9CREN</name>
<dbReference type="Gene3D" id="1.10.10.10">
    <property type="entry name" value="Winged helix-like DNA-binding domain superfamily/Winged helix DNA-binding domain"/>
    <property type="match status" value="1"/>
</dbReference>
<sequence>MTSVENEGGVLKWFRNLIGPFSRSKSKLEKKRVISLLIVHIDTAKQEVTEAIARLKSRFENLLKATIAATVSKEGDRALIYANEAHQVREMVTKLVIVEKVLEQVKLRLETLEDVSNISPSLIEVSNLLSLAKDYVKDVIPSLAYNIETMINESRKMLASTTDYVQLKPEQALEYTPEAKKLLEEIEKAAAETVKNQLPEIPLNILVPVKVKSNLEERVKEAVAQPQPSKPKTPSRRMEPSMLDKAVLEYILTHNGFLDVNDVASKLGVGKEEIYESLNRLKEQNKVIF</sequence>
<evidence type="ECO:0000313" key="1">
    <source>
        <dbReference type="EMBL" id="PUA32868.1"/>
    </source>
</evidence>
<dbReference type="EMBL" id="NBVN01000003">
    <property type="protein sequence ID" value="PUA32868.1"/>
    <property type="molecule type" value="Genomic_DNA"/>
</dbReference>
<comment type="caution">
    <text evidence="1">The sequence shown here is derived from an EMBL/GenBank/DDBJ whole genome shotgun (WGS) entry which is preliminary data.</text>
</comment>
<gene>
    <name evidence="1" type="ORF">B7O98_05390</name>
</gene>